<dbReference type="Proteomes" id="UP000191135">
    <property type="component" value="Chromosome"/>
</dbReference>
<dbReference type="eggNOG" id="COG3871">
    <property type="taxonomic scope" value="Bacteria"/>
</dbReference>
<reference evidence="2 3" key="1">
    <citation type="submission" date="2017-03" db="EMBL/GenBank/DDBJ databases">
        <title>Foreign affairs: Plasmid Transfer between Roseobacters and Rhizobia.</title>
        <authorList>
            <person name="Bartling P."/>
            <person name="Bunk B."/>
            <person name="Overmann J."/>
            <person name="Brinkmann H."/>
            <person name="Petersen J."/>
        </authorList>
    </citation>
    <scope>NUCLEOTIDE SEQUENCE [LARGE SCALE GENOMIC DNA]</scope>
    <source>
        <strain evidence="2 3">MACL11</strain>
    </source>
</reference>
<dbReference type="OrthoDB" id="1432662at2"/>
<gene>
    <name evidence="2" type="ORF">Mame_00045</name>
</gene>
<dbReference type="AlphaFoldDB" id="A0A1U9YVK7"/>
<dbReference type="PANTHER" id="PTHR34818:SF1">
    <property type="entry name" value="PROTEIN BLI-3"/>
    <property type="match status" value="1"/>
</dbReference>
<dbReference type="RefSeq" id="WP_018063522.1">
    <property type="nucleotide sequence ID" value="NZ_AQWH01000003.1"/>
</dbReference>
<dbReference type="EMBL" id="CP020330">
    <property type="protein sequence ID" value="AQZ49430.1"/>
    <property type="molecule type" value="Genomic_DNA"/>
</dbReference>
<dbReference type="InterPro" id="IPR012349">
    <property type="entry name" value="Split_barrel_FMN-bd"/>
</dbReference>
<dbReference type="Pfam" id="PF16242">
    <property type="entry name" value="Pyrid_ox_like"/>
    <property type="match status" value="1"/>
</dbReference>
<dbReference type="Gene3D" id="2.30.110.10">
    <property type="entry name" value="Electron Transport, Fmn-binding Protein, Chain A"/>
    <property type="match status" value="1"/>
</dbReference>
<name>A0A1U9YVK7_9HYPH</name>
<dbReference type="STRING" id="1122214.Mame_00045"/>
<sequence>MSKSEFWKEMDDVRAAMLGIGSARHVPMSPYPNEKEGVIWFITAKGTDLVKAIEAGETESSLIVTGNGEMHARVEGKSELVQDRKKLEELWNPVASSWFEGIDDPDIRLIRFDPDFAEVWATKGSIGFAIQIAKAKVTDEQPDMGDHFEVRF</sequence>
<proteinExistence type="predicted"/>
<feature type="domain" description="General stress protein FMN-binding split barrel" evidence="1">
    <location>
        <begin position="4"/>
        <end position="143"/>
    </location>
</feature>
<keyword evidence="3" id="KW-1185">Reference proteome</keyword>
<evidence type="ECO:0000313" key="2">
    <source>
        <dbReference type="EMBL" id="AQZ49430.1"/>
    </source>
</evidence>
<dbReference type="InterPro" id="IPR038725">
    <property type="entry name" value="YdaG_split_barrel_FMN-bd"/>
</dbReference>
<protein>
    <submittedName>
        <fullName evidence="2">Putative stress protein (General stress protein 26)</fullName>
    </submittedName>
</protein>
<evidence type="ECO:0000259" key="1">
    <source>
        <dbReference type="Pfam" id="PF16242"/>
    </source>
</evidence>
<dbReference type="KEGG" id="mmed:Mame_00045"/>
<evidence type="ECO:0000313" key="3">
    <source>
        <dbReference type="Proteomes" id="UP000191135"/>
    </source>
</evidence>
<dbReference type="SUPFAM" id="SSF50475">
    <property type="entry name" value="FMN-binding split barrel"/>
    <property type="match status" value="1"/>
</dbReference>
<organism evidence="2 3">
    <name type="scientific">Martelella mediterranea DSM 17316</name>
    <dbReference type="NCBI Taxonomy" id="1122214"/>
    <lineage>
        <taxon>Bacteria</taxon>
        <taxon>Pseudomonadati</taxon>
        <taxon>Pseudomonadota</taxon>
        <taxon>Alphaproteobacteria</taxon>
        <taxon>Hyphomicrobiales</taxon>
        <taxon>Aurantimonadaceae</taxon>
        <taxon>Martelella</taxon>
    </lineage>
</organism>
<dbReference type="PANTHER" id="PTHR34818">
    <property type="entry name" value="PROTEIN BLI-3"/>
    <property type="match status" value="1"/>
</dbReference>
<dbReference type="InterPro" id="IPR052917">
    <property type="entry name" value="Stress-Dev_Protein"/>
</dbReference>
<accession>A0A1U9YVK7</accession>